<dbReference type="PANTHER" id="PTHR43431">
    <property type="entry name" value="OXIDOREDUCTASE, SHORT CHAIN DEHYDROGENASE/REDUCTASE FAMILY (AFU_ORTHOLOGUE AFUA_5G14000)"/>
    <property type="match status" value="1"/>
</dbReference>
<gene>
    <name evidence="1" type="ORF">ACH49W_18885</name>
</gene>
<dbReference type="PANTHER" id="PTHR43431:SF7">
    <property type="entry name" value="OXIDOREDUCTASE, SHORT CHAIN DEHYDROGENASE_REDUCTASE FAMILY (AFU_ORTHOLOGUE AFUA_5G14000)"/>
    <property type="match status" value="1"/>
</dbReference>
<accession>A0ABW7X2V6</accession>
<organism evidence="1 2">
    <name type="scientific">Nocardia xishanensis</name>
    <dbReference type="NCBI Taxonomy" id="238964"/>
    <lineage>
        <taxon>Bacteria</taxon>
        <taxon>Bacillati</taxon>
        <taxon>Actinomycetota</taxon>
        <taxon>Actinomycetes</taxon>
        <taxon>Mycobacteriales</taxon>
        <taxon>Nocardiaceae</taxon>
        <taxon>Nocardia</taxon>
    </lineage>
</organism>
<evidence type="ECO:0000313" key="2">
    <source>
        <dbReference type="Proteomes" id="UP001611415"/>
    </source>
</evidence>
<dbReference type="Pfam" id="PF13561">
    <property type="entry name" value="adh_short_C2"/>
    <property type="match status" value="1"/>
</dbReference>
<proteinExistence type="predicted"/>
<dbReference type="Proteomes" id="UP001611415">
    <property type="component" value="Unassembled WGS sequence"/>
</dbReference>
<reference evidence="1 2" key="1">
    <citation type="submission" date="2024-10" db="EMBL/GenBank/DDBJ databases">
        <title>The Natural Products Discovery Center: Release of the First 8490 Sequenced Strains for Exploring Actinobacteria Biosynthetic Diversity.</title>
        <authorList>
            <person name="Kalkreuter E."/>
            <person name="Kautsar S.A."/>
            <person name="Yang D."/>
            <person name="Bader C.D."/>
            <person name="Teijaro C.N."/>
            <person name="Fluegel L."/>
            <person name="Davis C.M."/>
            <person name="Simpson J.R."/>
            <person name="Lauterbach L."/>
            <person name="Steele A.D."/>
            <person name="Gui C."/>
            <person name="Meng S."/>
            <person name="Li G."/>
            <person name="Viehrig K."/>
            <person name="Ye F."/>
            <person name="Su P."/>
            <person name="Kiefer A.F."/>
            <person name="Nichols A."/>
            <person name="Cepeda A.J."/>
            <person name="Yan W."/>
            <person name="Fan B."/>
            <person name="Jiang Y."/>
            <person name="Adhikari A."/>
            <person name="Zheng C.-J."/>
            <person name="Schuster L."/>
            <person name="Cowan T.M."/>
            <person name="Smanski M.J."/>
            <person name="Chevrette M.G."/>
            <person name="De Carvalho L.P.S."/>
            <person name="Shen B."/>
        </authorList>
    </citation>
    <scope>NUCLEOTIDE SEQUENCE [LARGE SCALE GENOMIC DNA]</scope>
    <source>
        <strain evidence="1 2">NPDC019275</strain>
    </source>
</reference>
<keyword evidence="2" id="KW-1185">Reference proteome</keyword>
<dbReference type="SUPFAM" id="SSF51735">
    <property type="entry name" value="NAD(P)-binding Rossmann-fold domains"/>
    <property type="match status" value="1"/>
</dbReference>
<dbReference type="GO" id="GO:0016491">
    <property type="term" value="F:oxidoreductase activity"/>
    <property type="evidence" value="ECO:0007669"/>
    <property type="project" value="UniProtKB-KW"/>
</dbReference>
<sequence length="205" mass="21524">MTRTIAIFGYGVGTARRFGKEGFRVAIVGRDANRNADRLIAEGIEAAAFAADVTDAGQLEKAIDDITATLGPIDVAMHGAAADPSARTPSTLEVDVAALTVPIALKLHSPIQLTRALLPAMLERGEGTLLFSSGSSERYLLPYLANTTNSTSASRPDLAYLPYPSQRSQPLRGVQALCEDRSGGVRGLHGSGGSELDGCSVRLLM</sequence>
<dbReference type="EMBL" id="JBIRYO010000011">
    <property type="protein sequence ID" value="MFI2475446.1"/>
    <property type="molecule type" value="Genomic_DNA"/>
</dbReference>
<dbReference type="Gene3D" id="3.40.50.720">
    <property type="entry name" value="NAD(P)-binding Rossmann-like Domain"/>
    <property type="match status" value="1"/>
</dbReference>
<comment type="caution">
    <text evidence="1">The sequence shown here is derived from an EMBL/GenBank/DDBJ whole genome shotgun (WGS) entry which is preliminary data.</text>
</comment>
<keyword evidence="1" id="KW-0560">Oxidoreductase</keyword>
<evidence type="ECO:0000313" key="1">
    <source>
        <dbReference type="EMBL" id="MFI2475446.1"/>
    </source>
</evidence>
<dbReference type="InterPro" id="IPR036291">
    <property type="entry name" value="NAD(P)-bd_dom_sf"/>
</dbReference>
<name>A0ABW7X2V6_9NOCA</name>
<protein>
    <submittedName>
        <fullName evidence="1">SDR family NAD(P)-dependent oxidoreductase</fullName>
        <ecNumber evidence="1">1.-.-.-</ecNumber>
    </submittedName>
</protein>
<dbReference type="EC" id="1.-.-.-" evidence="1"/>
<dbReference type="CDD" id="cd05233">
    <property type="entry name" value="SDR_c"/>
    <property type="match status" value="1"/>
</dbReference>
<dbReference type="RefSeq" id="WP_357409085.1">
    <property type="nucleotide sequence ID" value="NZ_JBEYCD010000014.1"/>
</dbReference>
<dbReference type="InterPro" id="IPR002347">
    <property type="entry name" value="SDR_fam"/>
</dbReference>